<dbReference type="PANTHER" id="PTHR47331">
    <property type="entry name" value="PHD-TYPE DOMAIN-CONTAINING PROTEIN"/>
    <property type="match status" value="1"/>
</dbReference>
<gene>
    <name evidence="1" type="ORF">AVEN_230885_1</name>
</gene>
<dbReference type="OrthoDB" id="6433329at2759"/>
<organism evidence="1 2">
    <name type="scientific">Araneus ventricosus</name>
    <name type="common">Orbweaver spider</name>
    <name type="synonym">Epeira ventricosa</name>
    <dbReference type="NCBI Taxonomy" id="182803"/>
    <lineage>
        <taxon>Eukaryota</taxon>
        <taxon>Metazoa</taxon>
        <taxon>Ecdysozoa</taxon>
        <taxon>Arthropoda</taxon>
        <taxon>Chelicerata</taxon>
        <taxon>Arachnida</taxon>
        <taxon>Araneae</taxon>
        <taxon>Araneomorphae</taxon>
        <taxon>Entelegynae</taxon>
        <taxon>Araneoidea</taxon>
        <taxon>Araneidae</taxon>
        <taxon>Araneus</taxon>
    </lineage>
</organism>
<keyword evidence="2" id="KW-1185">Reference proteome</keyword>
<evidence type="ECO:0000313" key="1">
    <source>
        <dbReference type="EMBL" id="GBL73951.1"/>
    </source>
</evidence>
<dbReference type="PANTHER" id="PTHR47331:SF6">
    <property type="entry name" value="DOUBLECORTIN DOMAIN-CONTAINING PROTEIN"/>
    <property type="match status" value="1"/>
</dbReference>
<name>A0A4Y2A2A1_ARAVE</name>
<proteinExistence type="predicted"/>
<dbReference type="AlphaFoldDB" id="A0A4Y2A2A1"/>
<reference evidence="1 2" key="1">
    <citation type="journal article" date="2019" name="Sci. Rep.">
        <title>Orb-weaving spider Araneus ventricosus genome elucidates the spidroin gene catalogue.</title>
        <authorList>
            <person name="Kono N."/>
            <person name="Nakamura H."/>
            <person name="Ohtoshi R."/>
            <person name="Moran D.A.P."/>
            <person name="Shinohara A."/>
            <person name="Yoshida Y."/>
            <person name="Fujiwara M."/>
            <person name="Mori M."/>
            <person name="Tomita M."/>
            <person name="Arakawa K."/>
        </authorList>
    </citation>
    <scope>NUCLEOTIDE SEQUENCE [LARGE SCALE GENOMIC DNA]</scope>
</reference>
<dbReference type="EMBL" id="BGPR01000004">
    <property type="protein sequence ID" value="GBL73951.1"/>
    <property type="molecule type" value="Genomic_DNA"/>
</dbReference>
<comment type="caution">
    <text evidence="1">The sequence shown here is derived from an EMBL/GenBank/DDBJ whole genome shotgun (WGS) entry which is preliminary data.</text>
</comment>
<accession>A0A4Y2A2A1</accession>
<sequence length="197" mass="22902">MEKKPNSRLPKVSRSSIKLRGQLSSDEILNADLHWVKILQRKHFEKEISDLSKGKLLEKTSSIYSLNPFVDEHGFLRLKGRLHFSDFEFGEKHPCLLPYKDQFSQLVILDSHNKLLRAGVEATLAQISEKFWIIKGRERVKSTLNRYSLYKRYKVRLRTQETDPLPPDRVLLSPPFSVTGLDYAGPFFTKGSNDKHY</sequence>
<protein>
    <recommendedName>
        <fullName evidence="3">Integrase zinc-binding domain-containing protein</fullName>
    </recommendedName>
</protein>
<evidence type="ECO:0008006" key="3">
    <source>
        <dbReference type="Google" id="ProtNLM"/>
    </source>
</evidence>
<dbReference type="Proteomes" id="UP000499080">
    <property type="component" value="Unassembled WGS sequence"/>
</dbReference>
<evidence type="ECO:0000313" key="2">
    <source>
        <dbReference type="Proteomes" id="UP000499080"/>
    </source>
</evidence>